<dbReference type="PANTHER" id="PTHR43806">
    <property type="entry name" value="PEPTIDASE S8"/>
    <property type="match status" value="1"/>
</dbReference>
<feature type="domain" description="Inhibitor I9" evidence="8">
    <location>
        <begin position="131"/>
        <end position="210"/>
    </location>
</feature>
<dbReference type="PROSITE" id="PS51892">
    <property type="entry name" value="SUBTILASE"/>
    <property type="match status" value="1"/>
</dbReference>
<dbReference type="CDD" id="cd04077">
    <property type="entry name" value="Peptidases_S8_PCSK9_ProteinaseK_like"/>
    <property type="match status" value="1"/>
</dbReference>
<evidence type="ECO:0000313" key="9">
    <source>
        <dbReference type="EMBL" id="KAF2156347.1"/>
    </source>
</evidence>
<keyword evidence="5 6" id="KW-0720">Serine protease</keyword>
<dbReference type="InterPro" id="IPR036852">
    <property type="entry name" value="Peptidase_S8/S53_dom_sf"/>
</dbReference>
<accession>A0A9P4JAC2</accession>
<dbReference type="Proteomes" id="UP000799439">
    <property type="component" value="Unassembled WGS sequence"/>
</dbReference>
<dbReference type="GO" id="GO:0005576">
    <property type="term" value="C:extracellular region"/>
    <property type="evidence" value="ECO:0007669"/>
    <property type="project" value="UniProtKB-ARBA"/>
</dbReference>
<dbReference type="FunFam" id="3.40.50.200:FF:000007">
    <property type="entry name" value="Subtilisin-like serine protease"/>
    <property type="match status" value="1"/>
</dbReference>
<keyword evidence="3" id="KW-0732">Signal</keyword>
<proteinExistence type="inferred from homology"/>
<evidence type="ECO:0000256" key="5">
    <source>
        <dbReference type="ARBA" id="ARBA00022825"/>
    </source>
</evidence>
<dbReference type="PANTHER" id="PTHR43806:SF58">
    <property type="entry name" value="ALKALINE PROTEASE 1-RELATED"/>
    <property type="match status" value="1"/>
</dbReference>
<feature type="active site" description="Charge relay system" evidence="6">
    <location>
        <position position="439"/>
    </location>
</feature>
<reference evidence="9" key="1">
    <citation type="journal article" date="2020" name="Stud. Mycol.">
        <title>101 Dothideomycetes genomes: a test case for predicting lifestyles and emergence of pathogens.</title>
        <authorList>
            <person name="Haridas S."/>
            <person name="Albert R."/>
            <person name="Binder M."/>
            <person name="Bloem J."/>
            <person name="Labutti K."/>
            <person name="Salamov A."/>
            <person name="Andreopoulos B."/>
            <person name="Baker S."/>
            <person name="Barry K."/>
            <person name="Bills G."/>
            <person name="Bluhm B."/>
            <person name="Cannon C."/>
            <person name="Castanera R."/>
            <person name="Culley D."/>
            <person name="Daum C."/>
            <person name="Ezra D."/>
            <person name="Gonzalez J."/>
            <person name="Henrissat B."/>
            <person name="Kuo A."/>
            <person name="Liang C."/>
            <person name="Lipzen A."/>
            <person name="Lutzoni F."/>
            <person name="Magnuson J."/>
            <person name="Mondo S."/>
            <person name="Nolan M."/>
            <person name="Ohm R."/>
            <person name="Pangilinan J."/>
            <person name="Park H.-J."/>
            <person name="Ramirez L."/>
            <person name="Alfaro M."/>
            <person name="Sun H."/>
            <person name="Tritt A."/>
            <person name="Yoshinaga Y."/>
            <person name="Zwiers L.-H."/>
            <person name="Turgeon B."/>
            <person name="Goodwin S."/>
            <person name="Spatafora J."/>
            <person name="Crous P."/>
            <person name="Grigoriev I."/>
        </authorList>
    </citation>
    <scope>NUCLEOTIDE SEQUENCE</scope>
    <source>
        <strain evidence="9">CBS 260.36</strain>
    </source>
</reference>
<dbReference type="InterPro" id="IPR022398">
    <property type="entry name" value="Peptidase_S8_His-AS"/>
</dbReference>
<dbReference type="Gene3D" id="3.40.50.200">
    <property type="entry name" value="Peptidase S8/S53 domain"/>
    <property type="match status" value="1"/>
</dbReference>
<dbReference type="InterPro" id="IPR050131">
    <property type="entry name" value="Peptidase_S8_subtilisin-like"/>
</dbReference>
<evidence type="ECO:0000256" key="6">
    <source>
        <dbReference type="PROSITE-ProRule" id="PRU01240"/>
    </source>
</evidence>
<name>A0A9P4JAC2_9PEZI</name>
<evidence type="ECO:0000256" key="4">
    <source>
        <dbReference type="ARBA" id="ARBA00022801"/>
    </source>
</evidence>
<dbReference type="Pfam" id="PF00082">
    <property type="entry name" value="Peptidase_S8"/>
    <property type="match status" value="1"/>
</dbReference>
<gene>
    <name evidence="9" type="ORF">K461DRAFT_94682</name>
</gene>
<dbReference type="GO" id="GO:0004252">
    <property type="term" value="F:serine-type endopeptidase activity"/>
    <property type="evidence" value="ECO:0007669"/>
    <property type="project" value="UniProtKB-UniRule"/>
</dbReference>
<dbReference type="InterPro" id="IPR010259">
    <property type="entry name" value="S8pro/Inhibitor_I9"/>
</dbReference>
<evidence type="ECO:0000259" key="8">
    <source>
        <dbReference type="Pfam" id="PF05922"/>
    </source>
</evidence>
<dbReference type="Gene3D" id="3.30.70.80">
    <property type="entry name" value="Peptidase S8 propeptide/proteinase inhibitor I9"/>
    <property type="match status" value="1"/>
</dbReference>
<evidence type="ECO:0000313" key="10">
    <source>
        <dbReference type="Proteomes" id="UP000799439"/>
    </source>
</evidence>
<comment type="similarity">
    <text evidence="1 6">Belongs to the peptidase S8 family.</text>
</comment>
<dbReference type="Pfam" id="PF05922">
    <property type="entry name" value="Inhibitor_I9"/>
    <property type="match status" value="1"/>
</dbReference>
<dbReference type="PROSITE" id="PS00138">
    <property type="entry name" value="SUBTILASE_SER"/>
    <property type="match status" value="1"/>
</dbReference>
<dbReference type="OrthoDB" id="206201at2759"/>
<dbReference type="PROSITE" id="PS00137">
    <property type="entry name" value="SUBTILASE_HIS"/>
    <property type="match status" value="1"/>
</dbReference>
<dbReference type="InterPro" id="IPR037045">
    <property type="entry name" value="S8pro/Inhibitor_I9_sf"/>
</dbReference>
<feature type="active site" description="Charge relay system" evidence="6">
    <location>
        <position position="283"/>
    </location>
</feature>
<dbReference type="InterPro" id="IPR015500">
    <property type="entry name" value="Peptidase_S8_subtilisin-rel"/>
</dbReference>
<dbReference type="GO" id="GO:0006508">
    <property type="term" value="P:proteolysis"/>
    <property type="evidence" value="ECO:0007669"/>
    <property type="project" value="UniProtKB-KW"/>
</dbReference>
<keyword evidence="4 6" id="KW-0378">Hydrolase</keyword>
<dbReference type="EMBL" id="ML996082">
    <property type="protein sequence ID" value="KAF2156347.1"/>
    <property type="molecule type" value="Genomic_DNA"/>
</dbReference>
<comment type="caution">
    <text evidence="9">The sequence shown here is derived from an EMBL/GenBank/DDBJ whole genome shotgun (WGS) entry which is preliminary data.</text>
</comment>
<feature type="active site" description="Charge relay system" evidence="6">
    <location>
        <position position="252"/>
    </location>
</feature>
<dbReference type="AlphaFoldDB" id="A0A9P4JAC2"/>
<dbReference type="InterPro" id="IPR034193">
    <property type="entry name" value="PCSK9_ProteinaseK-like"/>
</dbReference>
<protein>
    <submittedName>
        <fullName evidence="9">Subtilisin-like protease-like protein</fullName>
    </submittedName>
</protein>
<dbReference type="SUPFAM" id="SSF52743">
    <property type="entry name" value="Subtilisin-like"/>
    <property type="match status" value="1"/>
</dbReference>
<evidence type="ECO:0000256" key="2">
    <source>
        <dbReference type="ARBA" id="ARBA00022670"/>
    </source>
</evidence>
<sequence length="494" mass="52930">MCQAYQVKLPLPGFPSHAIWVIVSIQVVLGCLDQYQAACKKTLQLQILAREHFLLISPLLALFPASPSAFKFSLHSHSLITFSIPFAAFVHCPLLFNMHFLQSAGALATFALSLTNAAPVTKTGTIDVTDKYIVTLKSGISLVNHMHYVQDIHARSIAKRQGPVTFGGVYRNYNNTNFKGYAGHFDKTVVEQLKANEEVDSVEPDQVWSTFALVGQDRSTYGLSMLSHQSTAQNNYVYDSSAGEGTFGYVVDTGINLQHQEFEGRAVNGFNALQVPFADTAGHGSHVAGTMCSRTYGVAKKCNLVAVKVFDGEQGTTSAILQGYSWAVRDIVSKGRQAKAVINMSLGGGYSSAFNTAVNQAYQNGVTTVVAAGNEGQDATYVSPASAEGAITVAAVDQRKVRANFSNFGRVVSVFAPGVNILSTWMGSSNAVNTISGTSMASPHVAGLALYLKGLMNLPDAQSTKNYIMQSAVQNVVQYPQGSQNLMAYNGSGQ</sequence>
<dbReference type="InterPro" id="IPR023828">
    <property type="entry name" value="Peptidase_S8_Ser-AS"/>
</dbReference>
<feature type="domain" description="Peptidase S8/S53" evidence="7">
    <location>
        <begin position="250"/>
        <end position="477"/>
    </location>
</feature>
<dbReference type="PRINTS" id="PR00723">
    <property type="entry name" value="SUBTILISIN"/>
</dbReference>
<evidence type="ECO:0000256" key="3">
    <source>
        <dbReference type="ARBA" id="ARBA00022729"/>
    </source>
</evidence>
<evidence type="ECO:0000256" key="1">
    <source>
        <dbReference type="ARBA" id="ARBA00011073"/>
    </source>
</evidence>
<keyword evidence="2 6" id="KW-0645">Protease</keyword>
<evidence type="ECO:0000259" key="7">
    <source>
        <dbReference type="Pfam" id="PF00082"/>
    </source>
</evidence>
<keyword evidence="10" id="KW-1185">Reference proteome</keyword>
<dbReference type="SUPFAM" id="SSF54897">
    <property type="entry name" value="Protease propeptides/inhibitors"/>
    <property type="match status" value="1"/>
</dbReference>
<organism evidence="9 10">
    <name type="scientific">Myriangium duriaei CBS 260.36</name>
    <dbReference type="NCBI Taxonomy" id="1168546"/>
    <lineage>
        <taxon>Eukaryota</taxon>
        <taxon>Fungi</taxon>
        <taxon>Dikarya</taxon>
        <taxon>Ascomycota</taxon>
        <taxon>Pezizomycotina</taxon>
        <taxon>Dothideomycetes</taxon>
        <taxon>Dothideomycetidae</taxon>
        <taxon>Myriangiales</taxon>
        <taxon>Myriangiaceae</taxon>
        <taxon>Myriangium</taxon>
    </lineage>
</organism>
<dbReference type="InterPro" id="IPR000209">
    <property type="entry name" value="Peptidase_S8/S53_dom"/>
</dbReference>